<feature type="region of interest" description="Disordered" evidence="4">
    <location>
        <begin position="565"/>
        <end position="590"/>
    </location>
</feature>
<feature type="domain" description="Helicase C-terminal" evidence="6">
    <location>
        <begin position="936"/>
        <end position="1092"/>
    </location>
</feature>
<dbReference type="OrthoDB" id="448448at2759"/>
<dbReference type="InterPro" id="IPR049730">
    <property type="entry name" value="SNF2/RAD54-like_C"/>
</dbReference>
<dbReference type="PANTHER" id="PTHR45626">
    <property type="entry name" value="TRANSCRIPTION TERMINATION FACTOR 2-RELATED"/>
    <property type="match status" value="1"/>
</dbReference>
<dbReference type="Gene3D" id="3.40.50.10810">
    <property type="entry name" value="Tandem AAA-ATPase domain"/>
    <property type="match status" value="2"/>
</dbReference>
<dbReference type="EMBL" id="GG662498">
    <property type="protein sequence ID" value="EAR85846.2"/>
    <property type="molecule type" value="Genomic_DNA"/>
</dbReference>
<feature type="compositionally biased region" description="Polar residues" evidence="4">
    <location>
        <begin position="1310"/>
        <end position="1324"/>
    </location>
</feature>
<feature type="compositionally biased region" description="Acidic residues" evidence="4">
    <location>
        <begin position="575"/>
        <end position="590"/>
    </location>
</feature>
<dbReference type="GO" id="GO:0006281">
    <property type="term" value="P:DNA repair"/>
    <property type="evidence" value="ECO:0007669"/>
    <property type="project" value="TreeGrafter"/>
</dbReference>
<dbReference type="InterPro" id="IPR038718">
    <property type="entry name" value="SNF2-like_sf"/>
</dbReference>
<protein>
    <submittedName>
        <fullName evidence="7">SNF2 family amine-terminal domain protein</fullName>
    </submittedName>
</protein>
<evidence type="ECO:0000313" key="7">
    <source>
        <dbReference type="EMBL" id="EAR85846.2"/>
    </source>
</evidence>
<dbReference type="Pfam" id="PF00271">
    <property type="entry name" value="Helicase_C"/>
    <property type="match status" value="1"/>
</dbReference>
<reference evidence="8" key="1">
    <citation type="journal article" date="2006" name="PLoS Biol.">
        <title>Macronuclear genome sequence of the ciliate Tetrahymena thermophila, a model eukaryote.</title>
        <authorList>
            <person name="Eisen J.A."/>
            <person name="Coyne R.S."/>
            <person name="Wu M."/>
            <person name="Wu D."/>
            <person name="Thiagarajan M."/>
            <person name="Wortman J.R."/>
            <person name="Badger J.H."/>
            <person name="Ren Q."/>
            <person name="Amedeo P."/>
            <person name="Jones K.M."/>
            <person name="Tallon L.J."/>
            <person name="Delcher A.L."/>
            <person name="Salzberg S.L."/>
            <person name="Silva J.C."/>
            <person name="Haas B.J."/>
            <person name="Majoros W.H."/>
            <person name="Farzad M."/>
            <person name="Carlton J.M."/>
            <person name="Smith R.K. Jr."/>
            <person name="Garg J."/>
            <person name="Pearlman R.E."/>
            <person name="Karrer K.M."/>
            <person name="Sun L."/>
            <person name="Manning G."/>
            <person name="Elde N.C."/>
            <person name="Turkewitz A.P."/>
            <person name="Asai D.J."/>
            <person name="Wilkes D.E."/>
            <person name="Wang Y."/>
            <person name="Cai H."/>
            <person name="Collins K."/>
            <person name="Stewart B.A."/>
            <person name="Lee S.R."/>
            <person name="Wilamowska K."/>
            <person name="Weinberg Z."/>
            <person name="Ruzzo W.L."/>
            <person name="Wloga D."/>
            <person name="Gaertig J."/>
            <person name="Frankel J."/>
            <person name="Tsao C.-C."/>
            <person name="Gorovsky M.A."/>
            <person name="Keeling P.J."/>
            <person name="Waller R.F."/>
            <person name="Patron N.J."/>
            <person name="Cherry J.M."/>
            <person name="Stover N.A."/>
            <person name="Krieger C.J."/>
            <person name="del Toro C."/>
            <person name="Ryder H.F."/>
            <person name="Williamson S.C."/>
            <person name="Barbeau R.A."/>
            <person name="Hamilton E.P."/>
            <person name="Orias E."/>
        </authorList>
    </citation>
    <scope>NUCLEOTIDE SEQUENCE [LARGE SCALE GENOMIC DNA]</scope>
    <source>
        <strain evidence="8">SB210</strain>
    </source>
</reference>
<dbReference type="eggNOG" id="KOG1001">
    <property type="taxonomic scope" value="Eukaryota"/>
</dbReference>
<dbReference type="SUPFAM" id="SSF52540">
    <property type="entry name" value="P-loop containing nucleoside triphosphate hydrolases"/>
    <property type="match status" value="2"/>
</dbReference>
<feature type="region of interest" description="Disordered" evidence="4">
    <location>
        <begin position="352"/>
        <end position="416"/>
    </location>
</feature>
<dbReference type="InterPro" id="IPR050628">
    <property type="entry name" value="SNF2_RAD54_helicase_TF"/>
</dbReference>
<keyword evidence="3" id="KW-0067">ATP-binding</keyword>
<dbReference type="InParanoid" id="Q22KF3"/>
<accession>Q22KF3</accession>
<feature type="compositionally biased region" description="Basic and acidic residues" evidence="4">
    <location>
        <begin position="352"/>
        <end position="365"/>
    </location>
</feature>
<feature type="compositionally biased region" description="Basic and acidic residues" evidence="4">
    <location>
        <begin position="565"/>
        <end position="574"/>
    </location>
</feature>
<dbReference type="HOGENOM" id="CLU_262780_0_0_1"/>
<keyword evidence="8" id="KW-1185">Reference proteome</keyword>
<dbReference type="GeneID" id="7824668"/>
<proteinExistence type="predicted"/>
<dbReference type="Gene3D" id="3.40.50.300">
    <property type="entry name" value="P-loop containing nucleotide triphosphate hydrolases"/>
    <property type="match status" value="1"/>
</dbReference>
<feature type="compositionally biased region" description="Basic and acidic residues" evidence="4">
    <location>
        <begin position="399"/>
        <end position="410"/>
    </location>
</feature>
<evidence type="ECO:0000259" key="6">
    <source>
        <dbReference type="PROSITE" id="PS51194"/>
    </source>
</evidence>
<dbReference type="GO" id="GO:0016787">
    <property type="term" value="F:hydrolase activity"/>
    <property type="evidence" value="ECO:0007669"/>
    <property type="project" value="UniProtKB-KW"/>
</dbReference>
<sequence>MSQDQFQFNEQRPRKRKLRSIADEKSLSNYLGSFKSELILGNVEMIVNKEQLFAVKESKWNFINDIKLASNYINLENSGKLKKEDVKVNLMEELMKNPCNQDVLVSYGNPQEKKYCLLRHKFSEMWRFPIYCSFLELRIEVCDDEDLVENRLFQSINSQMQQTRNSMENENLKDLVKNFQKNPKQNVDEIIAVNKFRNLMKQNIANASKVMCNVHIYLKQHFYTFPLHIHKGVLEKGCTNFSECSINEQIELLSKDSLYLLFSMLNLNKLNQLDIPLSKKIPIMSQYYKMKSKKNILDSQRMNISLTNSTQKKQTAENEKQSEIYMLLDDKFLESIECSGLNVDDDFLQSKDTVRQSESRDNSREDTDDSENLDLQEYDDESEDEHIYENEEEDADTKEEDRNNIEEGKNFKKTPTPSQMLKQFELKEYQQQGLTWMLHREQKLSKKKLYEQKWQILSTNNQFKDITMAYEQYLVENPYNEENVQFYYNPLNGHSCLDIEFEEDEEPVQGGILADQMGLGKTIQAIALLLQSKFKDYLNESDTKNQNVKQKKPKNVRKFYLKNEDSDDSYRGTEDELDDEDKYSDDEDSDQEITLIIAPKSLVNQWRLEIQATLKDIESLQIYQYEKGQKYSKKKKLFKGIDIVITTYGTLSAEYMSIKKGKIQKGNLLNQKWERVILDEAHLIRNRNTQISQACCELNSKFRWCLTGTPLQNKIEDLFGYFRFLKVPQIGEWRWWSDYISKSRNKEKTYQFIKAVLKGMMLRRTKTTKDQEGKPIIVLPQKIINVDNISFNKFEGELYTIYFSNQQKLFAGLLDQYEQERSQRGRLHEQMFVMVNNLRMMCNNFQMVKLFQDSNLEKLRKIIIELKKENKKEAANPNKQKWDEKFLRMDYPGLTDEQIQEKLAQMNQSQSQNFNEGDDEEEQQQIDYKKLAKTDRVVDIIEQVQKKGEKILLFTQWHDSIQRLKKRFEDLDIGYCELHGKMTIKQRAKQVHDFYRLPSKTVMVLSLMAGCVGLNLTCANNVIIMDPWWNGAIEDQAVDRVYRIGQKKDVNVYRCLIKHDDSIDLRISELCKKKEALCNKILSLSQDERSISQNLTIEDFKFLFGLSNPNVPSQIDPNFNQDLNNSNGIFASKTQNLNQMVQSKNDIQQNFQRSSNRFISNLTQSVTISGEKNLNTSGNKLMNSIRQSSSNSNTKEFIIKDSQQNTSSIYPLFQPAQQLQRSETLFAQPNVFGKQQSGDFKNNINNYTDQAFKINNVDASITKPLFSREAVAYGNQNEKPQNVFQNQYYGDDEDYFYESSRKQRSRLSRNRISQNTNFNQNPQKQFRAEDKL</sequence>
<evidence type="ECO:0000256" key="1">
    <source>
        <dbReference type="ARBA" id="ARBA00022741"/>
    </source>
</evidence>
<name>Q22KF3_TETTS</name>
<dbReference type="CDD" id="cd18793">
    <property type="entry name" value="SF2_C_SNF"/>
    <property type="match status" value="1"/>
</dbReference>
<dbReference type="STRING" id="312017.Q22KF3"/>
<dbReference type="PROSITE" id="PS51194">
    <property type="entry name" value="HELICASE_CTER"/>
    <property type="match status" value="1"/>
</dbReference>
<feature type="compositionally biased region" description="Acidic residues" evidence="4">
    <location>
        <begin position="366"/>
        <end position="398"/>
    </location>
</feature>
<evidence type="ECO:0000313" key="8">
    <source>
        <dbReference type="Proteomes" id="UP000009168"/>
    </source>
</evidence>
<feature type="domain" description="Helicase ATP-binding" evidence="5">
    <location>
        <begin position="502"/>
        <end position="728"/>
    </location>
</feature>
<dbReference type="InterPro" id="IPR014001">
    <property type="entry name" value="Helicase_ATP-bd"/>
</dbReference>
<dbReference type="GO" id="GO:0005524">
    <property type="term" value="F:ATP binding"/>
    <property type="evidence" value="ECO:0007669"/>
    <property type="project" value="UniProtKB-KW"/>
</dbReference>
<evidence type="ECO:0000256" key="3">
    <source>
        <dbReference type="ARBA" id="ARBA00022840"/>
    </source>
</evidence>
<dbReference type="GO" id="GO:0008094">
    <property type="term" value="F:ATP-dependent activity, acting on DNA"/>
    <property type="evidence" value="ECO:0007669"/>
    <property type="project" value="TreeGrafter"/>
</dbReference>
<dbReference type="PANTHER" id="PTHR45626:SF22">
    <property type="entry name" value="DNA REPAIR PROTEIN RAD5"/>
    <property type="match status" value="1"/>
</dbReference>
<feature type="region of interest" description="Disordered" evidence="4">
    <location>
        <begin position="1301"/>
        <end position="1332"/>
    </location>
</feature>
<dbReference type="PROSITE" id="PS51192">
    <property type="entry name" value="HELICASE_ATP_BIND_1"/>
    <property type="match status" value="1"/>
</dbReference>
<evidence type="ECO:0000256" key="4">
    <source>
        <dbReference type="SAM" id="MobiDB-lite"/>
    </source>
</evidence>
<dbReference type="SMART" id="SM00487">
    <property type="entry name" value="DEXDc"/>
    <property type="match status" value="1"/>
</dbReference>
<evidence type="ECO:0000259" key="5">
    <source>
        <dbReference type="PROSITE" id="PS51192"/>
    </source>
</evidence>
<dbReference type="CDD" id="cd18008">
    <property type="entry name" value="DEXDc_SHPRH-like"/>
    <property type="match status" value="1"/>
</dbReference>
<dbReference type="GO" id="GO:0005634">
    <property type="term" value="C:nucleus"/>
    <property type="evidence" value="ECO:0007669"/>
    <property type="project" value="TreeGrafter"/>
</dbReference>
<keyword evidence="2" id="KW-0378">Hydrolase</keyword>
<organism evidence="7 8">
    <name type="scientific">Tetrahymena thermophila (strain SB210)</name>
    <dbReference type="NCBI Taxonomy" id="312017"/>
    <lineage>
        <taxon>Eukaryota</taxon>
        <taxon>Sar</taxon>
        <taxon>Alveolata</taxon>
        <taxon>Ciliophora</taxon>
        <taxon>Intramacronucleata</taxon>
        <taxon>Oligohymenophorea</taxon>
        <taxon>Hymenostomatida</taxon>
        <taxon>Tetrahymenina</taxon>
        <taxon>Tetrahymenidae</taxon>
        <taxon>Tetrahymena</taxon>
    </lineage>
</organism>
<gene>
    <name evidence="7" type="ORF">TTHERM_00313280</name>
</gene>
<dbReference type="Proteomes" id="UP000009168">
    <property type="component" value="Unassembled WGS sequence"/>
</dbReference>
<keyword evidence="1" id="KW-0547">Nucleotide-binding</keyword>
<dbReference type="Pfam" id="PF00176">
    <property type="entry name" value="SNF2-rel_dom"/>
    <property type="match status" value="1"/>
</dbReference>
<dbReference type="InterPro" id="IPR000330">
    <property type="entry name" value="SNF2_N"/>
</dbReference>
<dbReference type="InterPro" id="IPR001650">
    <property type="entry name" value="Helicase_C-like"/>
</dbReference>
<dbReference type="InterPro" id="IPR027417">
    <property type="entry name" value="P-loop_NTPase"/>
</dbReference>
<dbReference type="KEGG" id="tet:TTHERM_00313280"/>
<dbReference type="RefSeq" id="XP_001033509.2">
    <property type="nucleotide sequence ID" value="XM_001033509.2"/>
</dbReference>
<evidence type="ECO:0000256" key="2">
    <source>
        <dbReference type="ARBA" id="ARBA00022801"/>
    </source>
</evidence>
<dbReference type="SMART" id="SM00490">
    <property type="entry name" value="HELICc"/>
    <property type="match status" value="1"/>
</dbReference>